<accession>A0ABY6SMI2</accession>
<dbReference type="GO" id="GO:0016740">
    <property type="term" value="F:transferase activity"/>
    <property type="evidence" value="ECO:0007669"/>
    <property type="project" value="UniProtKB-KW"/>
</dbReference>
<keyword evidence="1" id="KW-0808">Transferase</keyword>
<name>A0ABY6SMI2_9CLOT</name>
<protein>
    <submittedName>
        <fullName evidence="1">TPR/glycosyl transferase domain-containing protein</fullName>
    </submittedName>
</protein>
<gene>
    <name evidence="1" type="ORF">NCTC10913_00002</name>
</gene>
<evidence type="ECO:0000313" key="2">
    <source>
        <dbReference type="Proteomes" id="UP000277570"/>
    </source>
</evidence>
<dbReference type="InterPro" id="IPR043148">
    <property type="entry name" value="TagF_C"/>
</dbReference>
<dbReference type="RefSeq" id="WP_125147430.1">
    <property type="nucleotide sequence ID" value="NZ_UYIN01000001.1"/>
</dbReference>
<dbReference type="Gene3D" id="3.40.50.720">
    <property type="entry name" value="NAD(P)-binding Rossmann-like Domain"/>
    <property type="match status" value="1"/>
</dbReference>
<dbReference type="Gene3D" id="3.40.50.12580">
    <property type="match status" value="1"/>
</dbReference>
<comment type="caution">
    <text evidence="1">The sequence shown here is derived from an EMBL/GenBank/DDBJ whole genome shotgun (WGS) entry which is preliminary data.</text>
</comment>
<keyword evidence="2" id="KW-1185">Reference proteome</keyword>
<proteinExistence type="predicted"/>
<evidence type="ECO:0000313" key="1">
    <source>
        <dbReference type="EMBL" id="VDG69323.1"/>
    </source>
</evidence>
<sequence>MNKHIVIFGASQLGKEALNYYGKENVLYFCDNDYKKIGTYIEGIQIICIHKLYSIKDSVEVIIASAYKDEIKEQLINRDIKNIEIYSKQTKVKIMDEQIIKKLDFNKIEEAFLRKSESSAENLSEKIKIRFLFGTSIKWKAQETLYNEFIKDSRCDTKIIVLPYYGKYNNQILEKEKIDFIRHDEYNFDNDKPDIFIYNDVDELSRPIEFNSIEVAKKAKVIYIEGILHNLLLDKKSILDQLNTEMFKKAWKVILSDRDYYQVCLNNDMSNRNNKVLLTNPRWDNIINNINKNHKYPQEWEEKLFHKKVFLWNPMYYIPERVLSTFHEWLEILINTFHDNSDNALIIRPHPSLFKSILENRIWDKEEINRFFKLIKNSKSIVLDEEIDYIKAYSISNALISDLSTMLLTYLPTRNPVLYLKNSKETQIYNKEALKVYYMAEEKSDLLKFIDMVKKGRDPLLKERTNYLKEKLGILDGKAGMKIKNYIIDEFIK</sequence>
<organism evidence="1 2">
    <name type="scientific">Clostridium carnis</name>
    <dbReference type="NCBI Taxonomy" id="1530"/>
    <lineage>
        <taxon>Bacteria</taxon>
        <taxon>Bacillati</taxon>
        <taxon>Bacillota</taxon>
        <taxon>Clostridia</taxon>
        <taxon>Eubacteriales</taxon>
        <taxon>Clostridiaceae</taxon>
        <taxon>Clostridium</taxon>
    </lineage>
</organism>
<dbReference type="Proteomes" id="UP000277570">
    <property type="component" value="Unassembled WGS sequence"/>
</dbReference>
<dbReference type="EMBL" id="UYIN01000001">
    <property type="protein sequence ID" value="VDG69323.1"/>
    <property type="molecule type" value="Genomic_DNA"/>
</dbReference>
<reference evidence="1 2" key="1">
    <citation type="submission" date="2018-11" db="EMBL/GenBank/DDBJ databases">
        <authorList>
            <consortium name="Pathogen Informatics"/>
        </authorList>
    </citation>
    <scope>NUCLEOTIDE SEQUENCE [LARGE SCALE GENOMIC DNA]</scope>
    <source>
        <strain evidence="1 2">NCTC10913</strain>
    </source>
</reference>